<name>A0A916UW52_9BURK</name>
<protein>
    <recommendedName>
        <fullName evidence="4">Lipoprotein</fullName>
    </recommendedName>
</protein>
<reference evidence="2" key="1">
    <citation type="journal article" date="2014" name="Int. J. Syst. Evol. Microbiol.">
        <title>Complete genome sequence of Corynebacterium casei LMG S-19264T (=DSM 44701T), isolated from a smear-ripened cheese.</title>
        <authorList>
            <consortium name="US DOE Joint Genome Institute (JGI-PGF)"/>
            <person name="Walter F."/>
            <person name="Albersmeier A."/>
            <person name="Kalinowski J."/>
            <person name="Ruckert C."/>
        </authorList>
    </citation>
    <scope>NUCLEOTIDE SEQUENCE</scope>
    <source>
        <strain evidence="2">CGMCC 1.10998</strain>
    </source>
</reference>
<gene>
    <name evidence="2" type="ORF">GCM10011396_42330</name>
</gene>
<evidence type="ECO:0000313" key="2">
    <source>
        <dbReference type="EMBL" id="GGC90626.1"/>
    </source>
</evidence>
<dbReference type="Proteomes" id="UP000637423">
    <property type="component" value="Unassembled WGS sequence"/>
</dbReference>
<sequence>MDIRRQSLNTKAPSRRWLRAGAVIAAGVSLMCSASAWAWDDSTPDGGKAFDAADVVARLQDADFDGSGKSEAVYEPTRIVLRDAAFGFNFIAFLPKPGQKIPNQPRVVSLFDQKWAAVGEERLDESRGGFDAGGLIMTFGIERAVYINGQLVTTTSFNVSDMGKITTDQLKTLSAQAASMGLVQNGPNNTFQLTSGGGGLPGSVIQNTLNNQNIKSTTIINATSNSLNLIKGINTLGTLNDVVNGSLRH</sequence>
<keyword evidence="3" id="KW-1185">Reference proteome</keyword>
<feature type="chain" id="PRO_5037012330" description="Lipoprotein" evidence="1">
    <location>
        <begin position="39"/>
        <end position="249"/>
    </location>
</feature>
<feature type="signal peptide" evidence="1">
    <location>
        <begin position="1"/>
        <end position="38"/>
    </location>
</feature>
<evidence type="ECO:0008006" key="4">
    <source>
        <dbReference type="Google" id="ProtNLM"/>
    </source>
</evidence>
<reference evidence="2" key="2">
    <citation type="submission" date="2020-09" db="EMBL/GenBank/DDBJ databases">
        <authorList>
            <person name="Sun Q."/>
            <person name="Zhou Y."/>
        </authorList>
    </citation>
    <scope>NUCLEOTIDE SEQUENCE</scope>
    <source>
        <strain evidence="2">CGMCC 1.10998</strain>
    </source>
</reference>
<organism evidence="2 3">
    <name type="scientific">Undibacterium terreum</name>
    <dbReference type="NCBI Taxonomy" id="1224302"/>
    <lineage>
        <taxon>Bacteria</taxon>
        <taxon>Pseudomonadati</taxon>
        <taxon>Pseudomonadota</taxon>
        <taxon>Betaproteobacteria</taxon>
        <taxon>Burkholderiales</taxon>
        <taxon>Oxalobacteraceae</taxon>
        <taxon>Undibacterium</taxon>
    </lineage>
</organism>
<dbReference type="RefSeq" id="WP_188568127.1">
    <property type="nucleotide sequence ID" value="NZ_BMED01000005.1"/>
</dbReference>
<evidence type="ECO:0000256" key="1">
    <source>
        <dbReference type="SAM" id="SignalP"/>
    </source>
</evidence>
<accession>A0A916UW52</accession>
<evidence type="ECO:0000313" key="3">
    <source>
        <dbReference type="Proteomes" id="UP000637423"/>
    </source>
</evidence>
<keyword evidence="1" id="KW-0732">Signal</keyword>
<proteinExistence type="predicted"/>
<dbReference type="EMBL" id="BMED01000005">
    <property type="protein sequence ID" value="GGC90626.1"/>
    <property type="molecule type" value="Genomic_DNA"/>
</dbReference>
<dbReference type="AlphaFoldDB" id="A0A916UW52"/>
<comment type="caution">
    <text evidence="2">The sequence shown here is derived from an EMBL/GenBank/DDBJ whole genome shotgun (WGS) entry which is preliminary data.</text>
</comment>